<dbReference type="GO" id="GO:0000272">
    <property type="term" value="P:polysaccharide catabolic process"/>
    <property type="evidence" value="ECO:0007669"/>
    <property type="project" value="InterPro"/>
</dbReference>
<dbReference type="AlphaFoldDB" id="A0A0G1XA93"/>
<dbReference type="SUPFAM" id="SSF63446">
    <property type="entry name" value="Type I dockerin domain"/>
    <property type="match status" value="1"/>
</dbReference>
<dbReference type="InterPro" id="IPR036439">
    <property type="entry name" value="Dockerin_dom_sf"/>
</dbReference>
<reference evidence="1 2" key="1">
    <citation type="journal article" date="2015" name="Nature">
        <title>rRNA introns, odd ribosomes, and small enigmatic genomes across a large radiation of phyla.</title>
        <authorList>
            <person name="Brown C.T."/>
            <person name="Hug L.A."/>
            <person name="Thomas B.C."/>
            <person name="Sharon I."/>
            <person name="Castelle C.J."/>
            <person name="Singh A."/>
            <person name="Wilkins M.J."/>
            <person name="Williams K.H."/>
            <person name="Banfield J.F."/>
        </authorList>
    </citation>
    <scope>NUCLEOTIDE SEQUENCE [LARGE SCALE GENOMIC DNA]</scope>
</reference>
<proteinExistence type="predicted"/>
<organism evidence="1 2">
    <name type="scientific">Candidatus Jorgensenbacteria bacterium GW2011_GWA1_48_11</name>
    <dbReference type="NCBI Taxonomy" id="1618660"/>
    <lineage>
        <taxon>Bacteria</taxon>
        <taxon>Candidatus Joergenseniibacteriota</taxon>
    </lineage>
</organism>
<evidence type="ECO:0000313" key="2">
    <source>
        <dbReference type="Proteomes" id="UP000034956"/>
    </source>
</evidence>
<evidence type="ECO:0008006" key="3">
    <source>
        <dbReference type="Google" id="ProtNLM"/>
    </source>
</evidence>
<dbReference type="Proteomes" id="UP000034956">
    <property type="component" value="Unassembled WGS sequence"/>
</dbReference>
<dbReference type="Gene3D" id="1.10.1330.10">
    <property type="entry name" value="Dockerin domain"/>
    <property type="match status" value="1"/>
</dbReference>
<comment type="caution">
    <text evidence="1">The sequence shown here is derived from an EMBL/GenBank/DDBJ whole genome shotgun (WGS) entry which is preliminary data.</text>
</comment>
<evidence type="ECO:0000313" key="1">
    <source>
        <dbReference type="EMBL" id="KKU91265.1"/>
    </source>
</evidence>
<sequence length="162" mass="17264">MIRNFFIIILSGSLLFAGLGVKAADFSSTNFTVKDPVIESGAGYATSASYRLWSALGQPAIGISSVTSFGLRGGFLYFPAPTVATSAVVPTETPPSSGGGGGNPLASFDFNGDGEINIVDLSIFMYFYGKTGSVIQRYDLNHDDKIDLVDVSIIFYYWTEIA</sequence>
<dbReference type="PROSITE" id="PS00018">
    <property type="entry name" value="EF_HAND_1"/>
    <property type="match status" value="2"/>
</dbReference>
<dbReference type="InterPro" id="IPR018247">
    <property type="entry name" value="EF_Hand_1_Ca_BS"/>
</dbReference>
<name>A0A0G1XA93_9BACT</name>
<gene>
    <name evidence="1" type="ORF">UY23_C0002G0004</name>
</gene>
<protein>
    <recommendedName>
        <fullName evidence="3">Dockerin domain-containing protein</fullName>
    </recommendedName>
</protein>
<dbReference type="EMBL" id="LCPF01000002">
    <property type="protein sequence ID" value="KKU91265.1"/>
    <property type="molecule type" value="Genomic_DNA"/>
</dbReference>
<accession>A0A0G1XA93</accession>